<dbReference type="PANTHER" id="PTHR19879:SF9">
    <property type="entry name" value="TRANSCRIPTION INITIATION FACTOR TFIID SUBUNIT 5"/>
    <property type="match status" value="1"/>
</dbReference>
<accession>A0A853I9X9</accession>
<dbReference type="PROSITE" id="PS50294">
    <property type="entry name" value="WD_REPEATS_REGION"/>
    <property type="match status" value="1"/>
</dbReference>
<feature type="repeat" description="WD" evidence="1">
    <location>
        <begin position="172"/>
        <end position="213"/>
    </location>
</feature>
<comment type="caution">
    <text evidence="2">The sequence shown here is derived from an EMBL/GenBank/DDBJ whole genome shotgun (WGS) entry which is preliminary data.</text>
</comment>
<dbReference type="Pfam" id="PF00400">
    <property type="entry name" value="WD40"/>
    <property type="match status" value="1"/>
</dbReference>
<protein>
    <recommendedName>
        <fullName evidence="4">WD40 repeat domain-containing protein</fullName>
    </recommendedName>
</protein>
<dbReference type="EMBL" id="JACCKB010000045">
    <property type="protein sequence ID" value="NYZ68592.1"/>
    <property type="molecule type" value="Genomic_DNA"/>
</dbReference>
<dbReference type="PANTHER" id="PTHR19879">
    <property type="entry name" value="TRANSCRIPTION INITIATION FACTOR TFIID"/>
    <property type="match status" value="1"/>
</dbReference>
<evidence type="ECO:0000256" key="1">
    <source>
        <dbReference type="PROSITE-ProRule" id="PRU00221"/>
    </source>
</evidence>
<evidence type="ECO:0000313" key="2">
    <source>
        <dbReference type="EMBL" id="NYZ68592.1"/>
    </source>
</evidence>
<dbReference type="InterPro" id="IPR011047">
    <property type="entry name" value="Quinoprotein_ADH-like_sf"/>
</dbReference>
<dbReference type="InterPro" id="IPR015943">
    <property type="entry name" value="WD40/YVTN_repeat-like_dom_sf"/>
</dbReference>
<keyword evidence="1" id="KW-0853">WD repeat</keyword>
<reference evidence="2 3" key="1">
    <citation type="submission" date="2020-07" db="EMBL/GenBank/DDBJ databases">
        <title>Endozoicomonas sp. nov., isolated from sediment.</title>
        <authorList>
            <person name="Gu T."/>
        </authorList>
    </citation>
    <scope>NUCLEOTIDE SEQUENCE [LARGE SCALE GENOMIC DNA]</scope>
    <source>
        <strain evidence="2 3">SM1973</strain>
    </source>
</reference>
<name>A0A853I9X9_9GAMM</name>
<organism evidence="2 3">
    <name type="scientific">Spartinivicinus marinus</name>
    <dbReference type="NCBI Taxonomy" id="2994442"/>
    <lineage>
        <taxon>Bacteria</taxon>
        <taxon>Pseudomonadati</taxon>
        <taxon>Pseudomonadota</taxon>
        <taxon>Gammaproteobacteria</taxon>
        <taxon>Oceanospirillales</taxon>
        <taxon>Zooshikellaceae</taxon>
        <taxon>Spartinivicinus</taxon>
    </lineage>
</organism>
<sequence length="344" mass="37929">MLYCQAWSHIQQTLTAYRLQRLPIIIAWVLLLTGCTGSDEDKLWELALQGYYSSALSADGSYAVIGSIYHGGSCWKLSKAERLYDWNHAKGQLSNLVSVGVAGNNLVAATVDDLRTIVLWELATGKSLAYWQAPGEVSSLSLTQDGGLAFLGISSDTRAIVFNIKQGGIIRTVEHEDRVNDVAISASGDLGITGSDDFTAKLWNLNTGEMLHSWDLGNKITTVELSSDGFYAFISAQSGLAQIRETGSGKLVHELNEYVHWMQRGDTYTSARFSLDSSQLLTGSNNREIKLYRVKDKKILKRWTVSKRSWWLPTGVALQSVAFGEKTGTYYALGSNGYAYLLKK</sequence>
<gene>
    <name evidence="2" type="ORF">H0A36_21485</name>
</gene>
<dbReference type="SMART" id="SM00320">
    <property type="entry name" value="WD40"/>
    <property type="match status" value="4"/>
</dbReference>
<dbReference type="Proteomes" id="UP000569732">
    <property type="component" value="Unassembled WGS sequence"/>
</dbReference>
<evidence type="ECO:0000313" key="3">
    <source>
        <dbReference type="Proteomes" id="UP000569732"/>
    </source>
</evidence>
<dbReference type="SUPFAM" id="SSF50998">
    <property type="entry name" value="Quinoprotein alcohol dehydrogenase-like"/>
    <property type="match status" value="1"/>
</dbReference>
<dbReference type="RefSeq" id="WP_180570595.1">
    <property type="nucleotide sequence ID" value="NZ_JACCKB010000045.1"/>
</dbReference>
<dbReference type="Gene3D" id="2.130.10.10">
    <property type="entry name" value="YVTN repeat-like/Quinoprotein amine dehydrogenase"/>
    <property type="match status" value="2"/>
</dbReference>
<dbReference type="AlphaFoldDB" id="A0A853I9X9"/>
<keyword evidence="3" id="KW-1185">Reference proteome</keyword>
<dbReference type="PROSITE" id="PS50082">
    <property type="entry name" value="WD_REPEATS_2"/>
    <property type="match status" value="1"/>
</dbReference>
<proteinExistence type="predicted"/>
<dbReference type="InterPro" id="IPR001680">
    <property type="entry name" value="WD40_rpt"/>
</dbReference>
<evidence type="ECO:0008006" key="4">
    <source>
        <dbReference type="Google" id="ProtNLM"/>
    </source>
</evidence>